<sequence length="392" mass="44450">MAGLRPGHPRRSTSWKIVDSGPLPVPLQAISVTIPLVRIDTVDLEFSTGLDVVTDPIGLRFDTEDDLLAFERAMSEFFWTENFEGAEHALDSAMDGHPSTFSEICRATPQTAVSIRGWDELYAQIESPSRKNYRCSAIEIDLSGHADREIAPGLIEPGFECSYFDDSMYPFSMAEHHEMLARCKAGCVPWQGGFFDIDYALTSEGLGRLYAAILGYPHRHWHPRVSSGEAVPRDFVSYTLACWFLYLRAHQAIWLKVSTRGLPQQVPVVVGQHDFGPDLLTVYMPEKVHDSRAATARIVAQGEAEARAFYDKMTEDEIRGLRERRDGIRRWPFFWNRKQRKLFVDYSMAHEKLILGANGLSPGRPTWKMSDQAFESLIARYRTARASRQSEV</sequence>
<reference evidence="1" key="1">
    <citation type="submission" date="2020-05" db="EMBL/GenBank/DDBJ databases">
        <title>Nod-independent and nitrogen-fixing Bradyrhizobium aeschynomene sp. nov. isolated from nodules of Aeschynomene indica.</title>
        <authorList>
            <person name="Zhang Z."/>
        </authorList>
    </citation>
    <scope>NUCLEOTIDE SEQUENCE</scope>
    <source>
        <strain evidence="1">83012</strain>
    </source>
</reference>
<name>A0ABX2CNG1_9BRAD</name>
<evidence type="ECO:0000313" key="1">
    <source>
        <dbReference type="EMBL" id="NPU69493.1"/>
    </source>
</evidence>
<keyword evidence="2" id="KW-1185">Reference proteome</keyword>
<dbReference type="EMBL" id="JABFDN010000018">
    <property type="protein sequence ID" value="NPU69493.1"/>
    <property type="molecule type" value="Genomic_DNA"/>
</dbReference>
<gene>
    <name evidence="1" type="ORF">HL667_31125</name>
</gene>
<evidence type="ECO:0000313" key="2">
    <source>
        <dbReference type="Proteomes" id="UP000886476"/>
    </source>
</evidence>
<organism evidence="1 2">
    <name type="scientific">Bradyrhizobium aeschynomenes</name>
    <dbReference type="NCBI Taxonomy" id="2734909"/>
    <lineage>
        <taxon>Bacteria</taxon>
        <taxon>Pseudomonadati</taxon>
        <taxon>Pseudomonadota</taxon>
        <taxon>Alphaproteobacteria</taxon>
        <taxon>Hyphomicrobiales</taxon>
        <taxon>Nitrobacteraceae</taxon>
        <taxon>Bradyrhizobium</taxon>
    </lineage>
</organism>
<dbReference type="RefSeq" id="WP_172114565.1">
    <property type="nucleotide sequence ID" value="NZ_JABFDN010000018.1"/>
</dbReference>
<protein>
    <submittedName>
        <fullName evidence="1">Uncharacterized protein</fullName>
    </submittedName>
</protein>
<dbReference type="Proteomes" id="UP000886476">
    <property type="component" value="Unassembled WGS sequence"/>
</dbReference>
<proteinExistence type="predicted"/>
<comment type="caution">
    <text evidence="1">The sequence shown here is derived from an EMBL/GenBank/DDBJ whole genome shotgun (WGS) entry which is preliminary data.</text>
</comment>
<accession>A0ABX2CNG1</accession>